<comment type="caution">
    <text evidence="1">The sequence shown here is derived from an EMBL/GenBank/DDBJ whole genome shotgun (WGS) entry which is preliminary data.</text>
</comment>
<evidence type="ECO:0000313" key="1">
    <source>
        <dbReference type="EMBL" id="CAG8837113.1"/>
    </source>
</evidence>
<keyword evidence="2" id="KW-1185">Reference proteome</keyword>
<protein>
    <submittedName>
        <fullName evidence="1">36116_t:CDS:1</fullName>
    </submittedName>
</protein>
<accession>A0ABN7WP11</accession>
<sequence length="49" mass="6106">CSNCSTKRWIKRHFKGEQCPMSKEYNWNKKWKDMEDIDYDIKFFLLVKS</sequence>
<name>A0ABN7WP11_GIGMA</name>
<gene>
    <name evidence="1" type="ORF">GMARGA_LOCUS33354</name>
</gene>
<feature type="non-terminal residue" evidence="1">
    <location>
        <position position="1"/>
    </location>
</feature>
<organism evidence="1 2">
    <name type="scientific">Gigaspora margarita</name>
    <dbReference type="NCBI Taxonomy" id="4874"/>
    <lineage>
        <taxon>Eukaryota</taxon>
        <taxon>Fungi</taxon>
        <taxon>Fungi incertae sedis</taxon>
        <taxon>Mucoromycota</taxon>
        <taxon>Glomeromycotina</taxon>
        <taxon>Glomeromycetes</taxon>
        <taxon>Diversisporales</taxon>
        <taxon>Gigasporaceae</taxon>
        <taxon>Gigaspora</taxon>
    </lineage>
</organism>
<dbReference type="Proteomes" id="UP000789901">
    <property type="component" value="Unassembled WGS sequence"/>
</dbReference>
<evidence type="ECO:0000313" key="2">
    <source>
        <dbReference type="Proteomes" id="UP000789901"/>
    </source>
</evidence>
<reference evidence="1 2" key="1">
    <citation type="submission" date="2021-06" db="EMBL/GenBank/DDBJ databases">
        <authorList>
            <person name="Kallberg Y."/>
            <person name="Tangrot J."/>
            <person name="Rosling A."/>
        </authorList>
    </citation>
    <scope>NUCLEOTIDE SEQUENCE [LARGE SCALE GENOMIC DNA]</scope>
    <source>
        <strain evidence="1 2">120-4 pot B 10/14</strain>
    </source>
</reference>
<dbReference type="EMBL" id="CAJVQB010055115">
    <property type="protein sequence ID" value="CAG8837113.1"/>
    <property type="molecule type" value="Genomic_DNA"/>
</dbReference>
<proteinExistence type="predicted"/>